<sequence>MAFGRQLHQAEGQFRTMEIKVRIPQSKVWEFLTPQTKLIPPGEEFYPADIPPSLDVSQPDGRGGHFNFPVQTCPDPLIGYFISRYLIAGWERRTFQLSRSDMSGSSDSAYPESIRNRQIKFPGQLGSSDTRDLPDPFPPTIKKQTLIILTTNFLSSQSNSEDFSLENERLGSSSLGVKKAGCACHVEYEIAEEAMNFMSYVAEVSRGWDEPNARNMGRMTSQPDVKGEMYILNEDIDMKAKIAAMAGRLEELEMKKMQEVQAISQTPLQAMPCAICLSYEHLVEECPTIPTVREMLGDCNTYNSNWRNHPNFPWKPQPPQYKQHVQALPQASNLEQAMVNLSKVMRDFVGAQKSINVQLSQRIDSIESSLNKRMDGMQNDLSQKIDNLQYSISRFANLNTVSGKEVDLPTSKLEHEVESETEKEKSEEIKGKKKGKSTEKDDYDVNEEGEPQRIVIKEEMMKHMPPPFTQALYGKIIQTKSQVRDANFIWDPGKCLGIKIHSQKSRVKSEELVVERSLKLDALNLNGLGVIDGPPLHGQPDGRGGRFNFPGQTCADPLIGYFISGYLTAGWERRTFQLPRSDMSRSSDSTYLESIRSRQIRFP</sequence>
<reference evidence="2" key="1">
    <citation type="journal article" date="2007" name="PLoS ONE">
        <title>The first genome sequence of an elite grapevine cultivar (Pinot noir Vitis vinifera L.): coping with a highly heterozygous genome.</title>
        <authorList>
            <person name="Velasco R."/>
            <person name="Zharkikh A."/>
            <person name="Troggio M."/>
            <person name="Cartwright D.A."/>
            <person name="Cestaro A."/>
            <person name="Pruss D."/>
            <person name="Pindo M."/>
            <person name="FitzGerald L.M."/>
            <person name="Vezzulli S."/>
            <person name="Reid J."/>
            <person name="Malacarne G."/>
            <person name="Iliev D."/>
            <person name="Coppola G."/>
            <person name="Wardell B."/>
            <person name="Micheletti D."/>
            <person name="Macalma T."/>
            <person name="Facci M."/>
            <person name="Mitchell J.T."/>
            <person name="Perazzolli M."/>
            <person name="Eldredge G."/>
            <person name="Gatto P."/>
            <person name="Oyzerski R."/>
            <person name="Moretto M."/>
            <person name="Gutin N."/>
            <person name="Stefanini M."/>
            <person name="Chen Y."/>
            <person name="Segala C."/>
            <person name="Davenport C."/>
            <person name="Dematte L."/>
            <person name="Mraz A."/>
            <person name="Battilana J."/>
            <person name="Stormo K."/>
            <person name="Costa F."/>
            <person name="Tao Q."/>
            <person name="Si-Ammour A."/>
            <person name="Harkins T."/>
            <person name="Lackey A."/>
            <person name="Perbost C."/>
            <person name="Taillon B."/>
            <person name="Stella A."/>
            <person name="Solovyev V."/>
            <person name="Fawcett J.A."/>
            <person name="Sterck L."/>
            <person name="Vandepoele K."/>
            <person name="Grando S.M."/>
            <person name="Toppo S."/>
            <person name="Moser C."/>
            <person name="Lanchbury J."/>
            <person name="Bogden R."/>
            <person name="Skolnick M."/>
            <person name="Sgaramella V."/>
            <person name="Bhatnagar S.K."/>
            <person name="Fontana P."/>
            <person name="Gutin A."/>
            <person name="Van de Peer Y."/>
            <person name="Salamini F."/>
            <person name="Viola R."/>
        </authorList>
    </citation>
    <scope>NUCLEOTIDE SEQUENCE</scope>
</reference>
<dbReference type="EMBL" id="AM488804">
    <property type="protein sequence ID" value="CAN68870.1"/>
    <property type="molecule type" value="Genomic_DNA"/>
</dbReference>
<evidence type="ECO:0000256" key="1">
    <source>
        <dbReference type="SAM" id="MobiDB-lite"/>
    </source>
</evidence>
<feature type="region of interest" description="Disordered" evidence="1">
    <location>
        <begin position="405"/>
        <end position="450"/>
    </location>
</feature>
<evidence type="ECO:0000313" key="2">
    <source>
        <dbReference type="EMBL" id="CAN68870.1"/>
    </source>
</evidence>
<accession>A5CB67</accession>
<protein>
    <submittedName>
        <fullName evidence="2">Uncharacterized protein</fullName>
    </submittedName>
</protein>
<gene>
    <name evidence="2" type="ORF">VITISV_013506</name>
</gene>
<proteinExistence type="predicted"/>
<dbReference type="AlphaFoldDB" id="A5CB67"/>
<organism evidence="2">
    <name type="scientific">Vitis vinifera</name>
    <name type="common">Grape</name>
    <dbReference type="NCBI Taxonomy" id="29760"/>
    <lineage>
        <taxon>Eukaryota</taxon>
        <taxon>Viridiplantae</taxon>
        <taxon>Streptophyta</taxon>
        <taxon>Embryophyta</taxon>
        <taxon>Tracheophyta</taxon>
        <taxon>Spermatophyta</taxon>
        <taxon>Magnoliopsida</taxon>
        <taxon>eudicotyledons</taxon>
        <taxon>Gunneridae</taxon>
        <taxon>Pentapetalae</taxon>
        <taxon>rosids</taxon>
        <taxon>Vitales</taxon>
        <taxon>Vitaceae</taxon>
        <taxon>Viteae</taxon>
        <taxon>Vitis</taxon>
    </lineage>
</organism>
<feature type="compositionally biased region" description="Basic and acidic residues" evidence="1">
    <location>
        <begin position="405"/>
        <end position="440"/>
    </location>
</feature>
<name>A5CB67_VITVI</name>